<dbReference type="EMBL" id="VUJU01008114">
    <property type="protein sequence ID" value="KAF0735376.1"/>
    <property type="molecule type" value="Genomic_DNA"/>
</dbReference>
<feature type="non-terminal residue" evidence="1">
    <location>
        <position position="110"/>
    </location>
</feature>
<protein>
    <submittedName>
        <fullName evidence="1">Uncharacterized protein</fullName>
    </submittedName>
</protein>
<evidence type="ECO:0000313" key="2">
    <source>
        <dbReference type="Proteomes" id="UP000478052"/>
    </source>
</evidence>
<keyword evidence="2" id="KW-1185">Reference proteome</keyword>
<dbReference type="AlphaFoldDB" id="A0A6G0X684"/>
<reference evidence="1 2" key="1">
    <citation type="submission" date="2019-08" db="EMBL/GenBank/DDBJ databases">
        <title>Whole genome of Aphis craccivora.</title>
        <authorList>
            <person name="Voronova N.V."/>
            <person name="Shulinski R.S."/>
            <person name="Bandarenka Y.V."/>
            <person name="Zhorov D.G."/>
            <person name="Warner D."/>
        </authorList>
    </citation>
    <scope>NUCLEOTIDE SEQUENCE [LARGE SCALE GENOMIC DNA]</scope>
    <source>
        <strain evidence="1">180601</strain>
        <tissue evidence="1">Whole Body</tissue>
    </source>
</reference>
<dbReference type="Proteomes" id="UP000478052">
    <property type="component" value="Unassembled WGS sequence"/>
</dbReference>
<evidence type="ECO:0000313" key="1">
    <source>
        <dbReference type="EMBL" id="KAF0735376.1"/>
    </source>
</evidence>
<proteinExistence type="predicted"/>
<organism evidence="1 2">
    <name type="scientific">Aphis craccivora</name>
    <name type="common">Cowpea aphid</name>
    <dbReference type="NCBI Taxonomy" id="307492"/>
    <lineage>
        <taxon>Eukaryota</taxon>
        <taxon>Metazoa</taxon>
        <taxon>Ecdysozoa</taxon>
        <taxon>Arthropoda</taxon>
        <taxon>Hexapoda</taxon>
        <taxon>Insecta</taxon>
        <taxon>Pterygota</taxon>
        <taxon>Neoptera</taxon>
        <taxon>Paraneoptera</taxon>
        <taxon>Hemiptera</taxon>
        <taxon>Sternorrhyncha</taxon>
        <taxon>Aphidomorpha</taxon>
        <taxon>Aphidoidea</taxon>
        <taxon>Aphididae</taxon>
        <taxon>Aphidini</taxon>
        <taxon>Aphis</taxon>
        <taxon>Aphis</taxon>
    </lineage>
</organism>
<gene>
    <name evidence="1" type="ORF">FWK35_00021457</name>
</gene>
<accession>A0A6G0X684</accession>
<sequence length="110" mass="12503">MKTIDIELGLVERFMYSICCKIKRDLVVFDDTIKTSAGETKAYLIRTNDSLISVLFITIIEMTSVFHKTLRPILILSKCIGLIDSTYTMEPTGLLVHNVKSLFHICFEIA</sequence>
<comment type="caution">
    <text evidence="1">The sequence shown here is derived from an EMBL/GenBank/DDBJ whole genome shotgun (WGS) entry which is preliminary data.</text>
</comment>
<name>A0A6G0X684_APHCR</name>